<keyword evidence="11" id="KW-1185">Reference proteome</keyword>
<comment type="similarity">
    <text evidence="1 6">Belongs to the iron/manganese superoxide dismutase family.</text>
</comment>
<evidence type="ECO:0000256" key="6">
    <source>
        <dbReference type="RuleBase" id="RU000414"/>
    </source>
</evidence>
<evidence type="ECO:0000256" key="5">
    <source>
        <dbReference type="PIRSR" id="PIRSR000349-1"/>
    </source>
</evidence>
<evidence type="ECO:0000256" key="3">
    <source>
        <dbReference type="ARBA" id="ARBA00022723"/>
    </source>
</evidence>
<dbReference type="PRINTS" id="PR01703">
    <property type="entry name" value="MNSODISMTASE"/>
</dbReference>
<protein>
    <recommendedName>
        <fullName evidence="2 6">Superoxide dismutase</fullName>
        <ecNumber evidence="2 6">1.15.1.1</ecNumber>
    </recommendedName>
</protein>
<evidence type="ECO:0000259" key="9">
    <source>
        <dbReference type="Pfam" id="PF02777"/>
    </source>
</evidence>
<keyword evidence="3 5" id="KW-0479">Metal-binding</keyword>
<comment type="function">
    <text evidence="6">Destroys radicals which are normally produced within the cells and which are toxic to biological systems.</text>
</comment>
<proteinExistence type="inferred from homology"/>
<dbReference type="InterPro" id="IPR019831">
    <property type="entry name" value="Mn/Fe_SOD_N"/>
</dbReference>
<feature type="binding site" evidence="5">
    <location>
        <position position="122"/>
    </location>
    <ligand>
        <name>Mn(2+)</name>
        <dbReference type="ChEBI" id="CHEBI:29035"/>
    </ligand>
</feature>
<feature type="domain" description="Manganese/iron superoxide dismutase C-terminal" evidence="9">
    <location>
        <begin position="137"/>
        <end position="242"/>
    </location>
</feature>
<evidence type="ECO:0000256" key="1">
    <source>
        <dbReference type="ARBA" id="ARBA00008714"/>
    </source>
</evidence>
<keyword evidence="4 6" id="KW-0560">Oxidoreductase</keyword>
<dbReference type="EMBL" id="FUYV01000021">
    <property type="protein sequence ID" value="SKC23821.1"/>
    <property type="molecule type" value="Genomic_DNA"/>
</dbReference>
<dbReference type="FunFam" id="3.55.40.20:FF:000001">
    <property type="entry name" value="Superoxide dismutase"/>
    <property type="match status" value="1"/>
</dbReference>
<dbReference type="InterPro" id="IPR036324">
    <property type="entry name" value="Mn/Fe_SOD_N_sf"/>
</dbReference>
<dbReference type="GO" id="GO:0004784">
    <property type="term" value="F:superoxide dismutase activity"/>
    <property type="evidence" value="ECO:0007669"/>
    <property type="project" value="UniProtKB-EC"/>
</dbReference>
<name>A0A1T5HTG8_9BACT</name>
<dbReference type="PROSITE" id="PS00088">
    <property type="entry name" value="SOD_MN"/>
    <property type="match status" value="1"/>
</dbReference>
<evidence type="ECO:0000256" key="7">
    <source>
        <dbReference type="SAM" id="SignalP"/>
    </source>
</evidence>
<dbReference type="SUPFAM" id="SSF54719">
    <property type="entry name" value="Fe,Mn superoxide dismutase (SOD), C-terminal domain"/>
    <property type="match status" value="1"/>
</dbReference>
<gene>
    <name evidence="10" type="ORF">SAMN03080601_03106</name>
</gene>
<evidence type="ECO:0000313" key="11">
    <source>
        <dbReference type="Proteomes" id="UP000191055"/>
    </source>
</evidence>
<feature type="binding site" evidence="5">
    <location>
        <position position="209"/>
    </location>
    <ligand>
        <name>Mn(2+)</name>
        <dbReference type="ChEBI" id="CHEBI:29035"/>
    </ligand>
</feature>
<dbReference type="EC" id="1.15.1.1" evidence="2 6"/>
<feature type="chain" id="PRO_5013227948" description="Superoxide dismutase" evidence="7">
    <location>
        <begin position="22"/>
        <end position="248"/>
    </location>
</feature>
<dbReference type="Pfam" id="PF02777">
    <property type="entry name" value="Sod_Fe_C"/>
    <property type="match status" value="1"/>
</dbReference>
<dbReference type="PROSITE" id="PS51257">
    <property type="entry name" value="PROKAR_LIPOPROTEIN"/>
    <property type="match status" value="1"/>
</dbReference>
<dbReference type="PANTHER" id="PTHR43595:SF2">
    <property type="entry name" value="SMALL RIBOSOMAL SUBUNIT PROTEIN MS42"/>
    <property type="match status" value="1"/>
</dbReference>
<dbReference type="InterPro" id="IPR001189">
    <property type="entry name" value="Mn/Fe_SOD"/>
</dbReference>
<evidence type="ECO:0000256" key="4">
    <source>
        <dbReference type="ARBA" id="ARBA00023002"/>
    </source>
</evidence>
<dbReference type="Pfam" id="PF00081">
    <property type="entry name" value="Sod_Fe_N"/>
    <property type="match status" value="1"/>
</dbReference>
<dbReference type="GO" id="GO:0005737">
    <property type="term" value="C:cytoplasm"/>
    <property type="evidence" value="ECO:0007669"/>
    <property type="project" value="TreeGrafter"/>
</dbReference>
<dbReference type="PIRSF" id="PIRSF000349">
    <property type="entry name" value="SODismutase"/>
    <property type="match status" value="1"/>
</dbReference>
<dbReference type="InterPro" id="IPR019833">
    <property type="entry name" value="Mn/Fe_SOD_BS"/>
</dbReference>
<dbReference type="GO" id="GO:0046872">
    <property type="term" value="F:metal ion binding"/>
    <property type="evidence" value="ECO:0007669"/>
    <property type="project" value="UniProtKB-KW"/>
</dbReference>
<feature type="signal peptide" evidence="7">
    <location>
        <begin position="1"/>
        <end position="21"/>
    </location>
</feature>
<dbReference type="InterPro" id="IPR036314">
    <property type="entry name" value="SOD_C_sf"/>
</dbReference>
<comment type="catalytic activity">
    <reaction evidence="6">
        <text>2 superoxide + 2 H(+) = H2O2 + O2</text>
        <dbReference type="Rhea" id="RHEA:20696"/>
        <dbReference type="ChEBI" id="CHEBI:15378"/>
        <dbReference type="ChEBI" id="CHEBI:15379"/>
        <dbReference type="ChEBI" id="CHEBI:16240"/>
        <dbReference type="ChEBI" id="CHEBI:18421"/>
        <dbReference type="EC" id="1.15.1.1"/>
    </reaction>
</comment>
<evidence type="ECO:0000256" key="2">
    <source>
        <dbReference type="ARBA" id="ARBA00012682"/>
    </source>
</evidence>
<accession>A0A1T5HTG8</accession>
<dbReference type="Gene3D" id="3.55.40.20">
    <property type="entry name" value="Iron/manganese superoxide dismutase, C-terminal domain"/>
    <property type="match status" value="1"/>
</dbReference>
<evidence type="ECO:0000259" key="8">
    <source>
        <dbReference type="Pfam" id="PF00081"/>
    </source>
</evidence>
<dbReference type="InterPro" id="IPR019832">
    <property type="entry name" value="Mn/Fe_SOD_C"/>
</dbReference>
<keyword evidence="7" id="KW-0732">Signal</keyword>
<dbReference type="Proteomes" id="UP000191055">
    <property type="component" value="Unassembled WGS sequence"/>
</dbReference>
<dbReference type="PANTHER" id="PTHR43595">
    <property type="entry name" value="37S RIBOSOMAL PROTEIN S26, MITOCHONDRIAL"/>
    <property type="match status" value="1"/>
</dbReference>
<feature type="binding site" evidence="5">
    <location>
        <position position="72"/>
    </location>
    <ligand>
        <name>Mn(2+)</name>
        <dbReference type="ChEBI" id="CHEBI:29035"/>
    </ligand>
</feature>
<dbReference type="STRING" id="889453.SAMN03080601_03106"/>
<reference evidence="10 11" key="1">
    <citation type="submission" date="2017-02" db="EMBL/GenBank/DDBJ databases">
        <authorList>
            <person name="Peterson S.W."/>
        </authorList>
    </citation>
    <scope>NUCLEOTIDE SEQUENCE [LARGE SCALE GENOMIC DNA]</scope>
    <source>
        <strain evidence="10 11">DSM 24412</strain>
    </source>
</reference>
<sequence length="248" mass="28259">MNMKKLNAALLLLAMIFAACATPAAESNDKEKEKEETLKAYTGESVEHTFPELPYAFDALEPYIDAKTMEIHYDRHHRAYYNNFINAIKGTELENASLEFIFSQMSKLSATIRNNGGGLYNHNLFWEVMAPGGQGEPSEELKNAINRTFGTMDAFKEKFNNAALTQFGSGWSWLLVKEDGSLAVSGTANQDNPLMDTEKVRGTPILGLDVWEHAYYLKYQNRRGDYVQNFWNVVNWDEVNRRYSKAKK</sequence>
<evidence type="ECO:0000313" key="10">
    <source>
        <dbReference type="EMBL" id="SKC23821.1"/>
    </source>
</evidence>
<organism evidence="10 11">
    <name type="scientific">Alkalitalea saponilacus</name>
    <dbReference type="NCBI Taxonomy" id="889453"/>
    <lineage>
        <taxon>Bacteria</taxon>
        <taxon>Pseudomonadati</taxon>
        <taxon>Bacteroidota</taxon>
        <taxon>Bacteroidia</taxon>
        <taxon>Marinilabiliales</taxon>
        <taxon>Marinilabiliaceae</taxon>
        <taxon>Alkalitalea</taxon>
    </lineage>
</organism>
<feature type="domain" description="Manganese/iron superoxide dismutase N-terminal" evidence="8">
    <location>
        <begin position="47"/>
        <end position="130"/>
    </location>
</feature>
<dbReference type="AlphaFoldDB" id="A0A1T5HTG8"/>
<dbReference type="Gene3D" id="1.10.287.990">
    <property type="entry name" value="Fe,Mn superoxide dismutase (SOD) domain"/>
    <property type="match status" value="1"/>
</dbReference>
<feature type="binding site" evidence="5">
    <location>
        <position position="213"/>
    </location>
    <ligand>
        <name>Mn(2+)</name>
        <dbReference type="ChEBI" id="CHEBI:29035"/>
    </ligand>
</feature>
<dbReference type="SUPFAM" id="SSF46609">
    <property type="entry name" value="Fe,Mn superoxide dismutase (SOD), N-terminal domain"/>
    <property type="match status" value="1"/>
</dbReference>